<dbReference type="SUPFAM" id="SSF89392">
    <property type="entry name" value="Prokaryotic lipoproteins and lipoprotein localization factors"/>
    <property type="match status" value="1"/>
</dbReference>
<keyword evidence="1" id="KW-0732">Signal</keyword>
<dbReference type="RefSeq" id="WP_224526428.1">
    <property type="nucleotide sequence ID" value="NZ_JAIUJR010000002.1"/>
</dbReference>
<name>A0ABS7XP99_9FLAO</name>
<dbReference type="Pfam" id="PF03548">
    <property type="entry name" value="LolA"/>
    <property type="match status" value="1"/>
</dbReference>
<dbReference type="InterPro" id="IPR029046">
    <property type="entry name" value="LolA/LolB/LppX"/>
</dbReference>
<reference evidence="3" key="1">
    <citation type="submission" date="2023-07" db="EMBL/GenBank/DDBJ databases">
        <authorList>
            <person name="Yue Y."/>
        </authorList>
    </citation>
    <scope>NUCLEOTIDE SEQUENCE [LARGE SCALE GENOMIC DNA]</scope>
    <source>
        <strain evidence="3">D23</strain>
    </source>
</reference>
<dbReference type="CDD" id="cd16325">
    <property type="entry name" value="LolA"/>
    <property type="match status" value="1"/>
</dbReference>
<keyword evidence="3" id="KW-1185">Reference proteome</keyword>
<protein>
    <submittedName>
        <fullName evidence="2">Outer membrane lipoprotein carrier protein LolA</fullName>
    </submittedName>
</protein>
<keyword evidence="2" id="KW-0449">Lipoprotein</keyword>
<evidence type="ECO:0000313" key="2">
    <source>
        <dbReference type="EMBL" id="MCA0131821.1"/>
    </source>
</evidence>
<accession>A0ABS7XP99</accession>
<organism evidence="2 3">
    <name type="scientific">Winogradskyella alexanderae</name>
    <dbReference type="NCBI Taxonomy" id="2877123"/>
    <lineage>
        <taxon>Bacteria</taxon>
        <taxon>Pseudomonadati</taxon>
        <taxon>Bacteroidota</taxon>
        <taxon>Flavobacteriia</taxon>
        <taxon>Flavobacteriales</taxon>
        <taxon>Flavobacteriaceae</taxon>
        <taxon>Winogradskyella</taxon>
    </lineage>
</organism>
<sequence>MRKLVFVVSLVIGFAGLAQNDAKAEALLNEVSNKIKTYKNISLDFKYELNNLSENINQETRGDVVIEGDKYKLNILGITRIYDGETLYTISPEDEEVTISSENTEEEGTVTPSKMLSFYEEGYIFKMDIIQNVKGRKIQYVKLSPIDTNSEIKHILLGIDATTKHIYNLIENGKNGTKTTLTVNSFKTDEPISKTLFTFDESKYSDYFINKID</sequence>
<dbReference type="EMBL" id="JAIUJR010000002">
    <property type="protein sequence ID" value="MCA0131821.1"/>
    <property type="molecule type" value="Genomic_DNA"/>
</dbReference>
<evidence type="ECO:0000256" key="1">
    <source>
        <dbReference type="ARBA" id="ARBA00022729"/>
    </source>
</evidence>
<gene>
    <name evidence="2" type="ORF">LBU54_04435</name>
</gene>
<proteinExistence type="predicted"/>
<dbReference type="InterPro" id="IPR004564">
    <property type="entry name" value="OM_lipoprot_carrier_LolA-like"/>
</dbReference>
<dbReference type="Proteomes" id="UP001198901">
    <property type="component" value="Unassembled WGS sequence"/>
</dbReference>
<dbReference type="Gene3D" id="2.50.20.10">
    <property type="entry name" value="Lipoprotein localisation LolA/LolB/LppX"/>
    <property type="match status" value="1"/>
</dbReference>
<comment type="caution">
    <text evidence="2">The sequence shown here is derived from an EMBL/GenBank/DDBJ whole genome shotgun (WGS) entry which is preliminary data.</text>
</comment>
<evidence type="ECO:0000313" key="3">
    <source>
        <dbReference type="Proteomes" id="UP001198901"/>
    </source>
</evidence>